<feature type="compositionally biased region" description="Polar residues" evidence="1">
    <location>
        <begin position="180"/>
        <end position="192"/>
    </location>
</feature>
<evidence type="ECO:0000313" key="2">
    <source>
        <dbReference type="EMBL" id="MDE1655791.1"/>
    </source>
</evidence>
<dbReference type="Proteomes" id="UP001219297">
    <property type="component" value="Unassembled WGS sequence"/>
</dbReference>
<sequence length="430" mass="45255">MASSDLFVTRKNRGGTWMTNDVVWGVRLSAPTLGLFVYMLSMPPHAPKTRDSMSGHFGLGRRAVSTALKELEQAGLRYRFRVAGGRGKFATVTVLSSEPITLEEAFLEVPESVRAGVVACVSPRPDGEEVVQLDADGHPITTPAVVDEASSDDNAHSDMPGLSTGGAAGVPVPVPRSEMVENSQKENTTSRESVSDAELSTGDCSPGYRLSSVGERYPLNQYPSSLRSEGIKSNQAARPETPADDSGLGVVGVDGDPSQLGVVGATVVATHTPAPVGPASTTPEVSGVDAAGDAVVVASCVPERLAGFIAPSRLQVVARDLRAALDAGWTASQVYRLLNSSPIPGDVRNVGGLVAYRIRQIAASPPVTNQRAAQGYSMDELTGLLTEAQRVAPGEARVFEARIRADPRLSRAWRQMILAELPQTVAVATH</sequence>
<dbReference type="EMBL" id="JARBHI010000002">
    <property type="protein sequence ID" value="MDE1655791.1"/>
    <property type="molecule type" value="Genomic_DNA"/>
</dbReference>
<proteinExistence type="predicted"/>
<name>A0ABT5V4P7_9ACTO</name>
<evidence type="ECO:0000313" key="3">
    <source>
        <dbReference type="Proteomes" id="UP001219297"/>
    </source>
</evidence>
<evidence type="ECO:0000256" key="1">
    <source>
        <dbReference type="SAM" id="MobiDB-lite"/>
    </source>
</evidence>
<protein>
    <recommendedName>
        <fullName evidence="4">Helix-turn-helix domain-containing protein</fullName>
    </recommendedName>
</protein>
<evidence type="ECO:0008006" key="4">
    <source>
        <dbReference type="Google" id="ProtNLM"/>
    </source>
</evidence>
<comment type="caution">
    <text evidence="2">The sequence shown here is derived from an EMBL/GenBank/DDBJ whole genome shotgun (WGS) entry which is preliminary data.</text>
</comment>
<feature type="compositionally biased region" description="Polar residues" evidence="1">
    <location>
        <begin position="221"/>
        <end position="236"/>
    </location>
</feature>
<feature type="region of interest" description="Disordered" evidence="1">
    <location>
        <begin position="140"/>
        <end position="249"/>
    </location>
</feature>
<dbReference type="RefSeq" id="WP_274758765.1">
    <property type="nucleotide sequence ID" value="NZ_CAUPIE010000001.1"/>
</dbReference>
<accession>A0ABT5V4P7</accession>
<organism evidence="2 3">
    <name type="scientific">Actinotignum sanguinis</name>
    <dbReference type="NCBI Taxonomy" id="1445614"/>
    <lineage>
        <taxon>Bacteria</taxon>
        <taxon>Bacillati</taxon>
        <taxon>Actinomycetota</taxon>
        <taxon>Actinomycetes</taxon>
        <taxon>Actinomycetales</taxon>
        <taxon>Actinomycetaceae</taxon>
        <taxon>Actinotignum</taxon>
    </lineage>
</organism>
<reference evidence="2 3" key="1">
    <citation type="submission" date="2023-02" db="EMBL/GenBank/DDBJ databases">
        <title>Defining the Infant Male Urobiome and Moving Towards Mechanisms in Urobiome Research.</title>
        <authorList>
            <person name="Reasoner S."/>
            <person name="Flores V."/>
            <person name="Van Horn G."/>
            <person name="Morales G."/>
            <person name="Peard L."/>
            <person name="Abelson B."/>
            <person name="Manuel C."/>
            <person name="Lee J."/>
            <person name="Baker B."/>
            <person name="Williams T."/>
            <person name="Schmitz J."/>
            <person name="Clayton D."/>
            <person name="Hadjifrangiskou M."/>
        </authorList>
    </citation>
    <scope>NUCLEOTIDE SEQUENCE [LARGE SCALE GENOMIC DNA]</scope>
    <source>
        <strain evidence="2 3">AS1053</strain>
    </source>
</reference>
<gene>
    <name evidence="2" type="ORF">PWJ81_01745</name>
</gene>
<keyword evidence="3" id="KW-1185">Reference proteome</keyword>